<dbReference type="PANTHER" id="PTHR33713">
    <property type="entry name" value="ANTITOXIN YAFN-RELATED"/>
    <property type="match status" value="1"/>
</dbReference>
<evidence type="ECO:0000313" key="3">
    <source>
        <dbReference type="EMBL" id="AGL00606.1"/>
    </source>
</evidence>
<dbReference type="InterPro" id="IPR036165">
    <property type="entry name" value="YefM-like_sf"/>
</dbReference>
<comment type="function">
    <text evidence="2">Antitoxin component of a type II toxin-antitoxin (TA) system.</text>
</comment>
<dbReference type="InterPro" id="IPR006442">
    <property type="entry name" value="Antitoxin_Phd/YefM"/>
</dbReference>
<dbReference type="NCBIfam" id="TIGR01552">
    <property type="entry name" value="phd_fam"/>
    <property type="match status" value="1"/>
</dbReference>
<evidence type="ECO:0000256" key="2">
    <source>
        <dbReference type="RuleBase" id="RU362080"/>
    </source>
</evidence>
<protein>
    <recommendedName>
        <fullName evidence="2">Antitoxin</fullName>
    </recommendedName>
</protein>
<dbReference type="RefSeq" id="WP_006521270.1">
    <property type="nucleotide sequence ID" value="NC_021184.1"/>
</dbReference>
<proteinExistence type="inferred from homology"/>
<dbReference type="EMBL" id="CP003273">
    <property type="protein sequence ID" value="AGL00606.1"/>
    <property type="molecule type" value="Genomic_DNA"/>
</dbReference>
<keyword evidence="4" id="KW-1185">Reference proteome</keyword>
<dbReference type="InterPro" id="IPR051405">
    <property type="entry name" value="phD/YefM_antitoxin"/>
</dbReference>
<dbReference type="Proteomes" id="UP000013520">
    <property type="component" value="Chromosome"/>
</dbReference>
<dbReference type="OrthoDB" id="7069202at2"/>
<dbReference type="Gene3D" id="3.40.1620.10">
    <property type="entry name" value="YefM-like domain"/>
    <property type="match status" value="1"/>
</dbReference>
<dbReference type="PANTHER" id="PTHR33713:SF11">
    <property type="entry name" value="PREVENT-HOST-DEATH FAMILY PROTEIN"/>
    <property type="match status" value="1"/>
</dbReference>
<gene>
    <name evidence="3" type="ORF">Desgi_1078</name>
</gene>
<dbReference type="STRING" id="767817.Desgi_1078"/>
<dbReference type="SUPFAM" id="SSF143120">
    <property type="entry name" value="YefM-like"/>
    <property type="match status" value="1"/>
</dbReference>
<dbReference type="HOGENOM" id="CLU_166037_3_2_9"/>
<dbReference type="KEGG" id="dgi:Desgi_1078"/>
<dbReference type="eggNOG" id="COG2161">
    <property type="taxonomic scope" value="Bacteria"/>
</dbReference>
<organism evidence="3 4">
    <name type="scientific">Desulfoscipio gibsoniae DSM 7213</name>
    <dbReference type="NCBI Taxonomy" id="767817"/>
    <lineage>
        <taxon>Bacteria</taxon>
        <taxon>Bacillati</taxon>
        <taxon>Bacillota</taxon>
        <taxon>Clostridia</taxon>
        <taxon>Eubacteriales</taxon>
        <taxon>Desulfallaceae</taxon>
        <taxon>Desulfoscipio</taxon>
    </lineage>
</organism>
<dbReference type="Pfam" id="PF02604">
    <property type="entry name" value="PhdYeFM_antitox"/>
    <property type="match status" value="1"/>
</dbReference>
<accession>R4KLT9</accession>
<name>R4KLT9_9FIRM</name>
<comment type="similarity">
    <text evidence="1 2">Belongs to the phD/YefM antitoxin family.</text>
</comment>
<reference evidence="3 4" key="1">
    <citation type="submission" date="2012-01" db="EMBL/GenBank/DDBJ databases">
        <title>Complete sequence of Desulfotomaculum gibsoniae DSM 7213.</title>
        <authorList>
            <consortium name="US DOE Joint Genome Institute"/>
            <person name="Lucas S."/>
            <person name="Han J."/>
            <person name="Lapidus A."/>
            <person name="Cheng J.-F."/>
            <person name="Goodwin L."/>
            <person name="Pitluck S."/>
            <person name="Peters L."/>
            <person name="Ovchinnikova G."/>
            <person name="Teshima H."/>
            <person name="Detter J.C."/>
            <person name="Han C."/>
            <person name="Tapia R."/>
            <person name="Land M."/>
            <person name="Hauser L."/>
            <person name="Kyrpides N."/>
            <person name="Ivanova N."/>
            <person name="Pagani I."/>
            <person name="Parshina S."/>
            <person name="Plugge C."/>
            <person name="Muyzer G."/>
            <person name="Kuever J."/>
            <person name="Ivanova A."/>
            <person name="Nazina T."/>
            <person name="Klenk H.-P."/>
            <person name="Brambilla E."/>
            <person name="Spring S."/>
            <person name="Stams A.F."/>
            <person name="Woyke T."/>
        </authorList>
    </citation>
    <scope>NUCLEOTIDE SEQUENCE [LARGE SCALE GENOMIC DNA]</scope>
    <source>
        <strain evidence="3 4">DSM 7213</strain>
    </source>
</reference>
<evidence type="ECO:0000256" key="1">
    <source>
        <dbReference type="ARBA" id="ARBA00009981"/>
    </source>
</evidence>
<evidence type="ECO:0000313" key="4">
    <source>
        <dbReference type="Proteomes" id="UP000013520"/>
    </source>
</evidence>
<sequence>MNIKEDIRPISYIKANAAEILAQVNESHRPVYVTQNGEAKAVLLDTESYEKMKKALGLLKLLAQGERDIIDGKVLSQEDFFSVMDRGFDNIRP</sequence>
<dbReference type="AlphaFoldDB" id="R4KLT9"/>